<evidence type="ECO:0000313" key="11">
    <source>
        <dbReference type="Proteomes" id="UP000198948"/>
    </source>
</evidence>
<dbReference type="GO" id="GO:0008237">
    <property type="term" value="F:metallopeptidase activity"/>
    <property type="evidence" value="ECO:0007669"/>
    <property type="project" value="UniProtKB-KW"/>
</dbReference>
<dbReference type="Pfam" id="PF07687">
    <property type="entry name" value="M20_dimer"/>
    <property type="match status" value="1"/>
</dbReference>
<keyword evidence="11" id="KW-1185">Reference proteome</keyword>
<evidence type="ECO:0000256" key="1">
    <source>
        <dbReference type="ARBA" id="ARBA00001947"/>
    </source>
</evidence>
<dbReference type="InterPro" id="IPR010964">
    <property type="entry name" value="M20A_pepV-rel"/>
</dbReference>
<evidence type="ECO:0000256" key="8">
    <source>
        <dbReference type="ARBA" id="ARBA00023049"/>
    </source>
</evidence>
<dbReference type="InterPro" id="IPR050072">
    <property type="entry name" value="Peptidase_M20A"/>
</dbReference>
<dbReference type="Gene3D" id="3.40.630.10">
    <property type="entry name" value="Zn peptidases"/>
    <property type="match status" value="1"/>
</dbReference>
<name>A0A1H9S3W6_9LACT</name>
<dbReference type="GO" id="GO:0016805">
    <property type="term" value="F:dipeptidase activity"/>
    <property type="evidence" value="ECO:0007669"/>
    <property type="project" value="UniProtKB-KW"/>
</dbReference>
<dbReference type="SUPFAM" id="SSF53187">
    <property type="entry name" value="Zn-dependent exopeptidases"/>
    <property type="match status" value="1"/>
</dbReference>
<dbReference type="InterPro" id="IPR002933">
    <property type="entry name" value="Peptidase_M20"/>
</dbReference>
<reference evidence="10 11" key="1">
    <citation type="submission" date="2016-10" db="EMBL/GenBank/DDBJ databases">
        <authorList>
            <person name="de Groot N.N."/>
        </authorList>
    </citation>
    <scope>NUCLEOTIDE SEQUENCE [LARGE SCALE GENOMIC DNA]</scope>
    <source>
        <strain evidence="10 11">DSM 13760</strain>
    </source>
</reference>
<dbReference type="NCBIfam" id="TIGR01887">
    <property type="entry name" value="dipeptidaselike"/>
    <property type="match status" value="1"/>
</dbReference>
<keyword evidence="7" id="KW-0224">Dipeptidase</keyword>
<keyword evidence="8" id="KW-0482">Metalloprotease</keyword>
<evidence type="ECO:0000256" key="4">
    <source>
        <dbReference type="ARBA" id="ARBA00022723"/>
    </source>
</evidence>
<protein>
    <submittedName>
        <fullName evidence="10">Dipeptidase, putative</fullName>
    </submittedName>
</protein>
<dbReference type="GO" id="GO:0006508">
    <property type="term" value="P:proteolysis"/>
    <property type="evidence" value="ECO:0007669"/>
    <property type="project" value="UniProtKB-KW"/>
</dbReference>
<evidence type="ECO:0000256" key="3">
    <source>
        <dbReference type="ARBA" id="ARBA00022670"/>
    </source>
</evidence>
<evidence type="ECO:0000256" key="2">
    <source>
        <dbReference type="ARBA" id="ARBA00006247"/>
    </source>
</evidence>
<dbReference type="Gene3D" id="3.30.70.360">
    <property type="match status" value="2"/>
</dbReference>
<feature type="domain" description="Peptidase M20 dimerisation" evidence="9">
    <location>
        <begin position="243"/>
        <end position="349"/>
    </location>
</feature>
<evidence type="ECO:0000256" key="7">
    <source>
        <dbReference type="ARBA" id="ARBA00022997"/>
    </source>
</evidence>
<dbReference type="SUPFAM" id="SSF55031">
    <property type="entry name" value="Bacterial exopeptidase dimerisation domain"/>
    <property type="match status" value="1"/>
</dbReference>
<dbReference type="NCBIfam" id="NF005542">
    <property type="entry name" value="PRK07205.1"/>
    <property type="match status" value="1"/>
</dbReference>
<dbReference type="GO" id="GO:0008777">
    <property type="term" value="F:acetylornithine deacetylase activity"/>
    <property type="evidence" value="ECO:0007669"/>
    <property type="project" value="TreeGrafter"/>
</dbReference>
<evidence type="ECO:0000256" key="6">
    <source>
        <dbReference type="ARBA" id="ARBA00022833"/>
    </source>
</evidence>
<keyword evidence="6" id="KW-0862">Zinc</keyword>
<dbReference type="GO" id="GO:0008270">
    <property type="term" value="F:zinc ion binding"/>
    <property type="evidence" value="ECO:0007669"/>
    <property type="project" value="InterPro"/>
</dbReference>
<dbReference type="EMBL" id="FOHA01000006">
    <property type="protein sequence ID" value="SER79712.1"/>
    <property type="molecule type" value="Genomic_DNA"/>
</dbReference>
<sequence length="445" mass="49026">MKKYVTEKQQNECIETIQTLISYPSYLREETTDGTPFGQDIVDVLDKMLAICKEMGMSTFRDPEGYYGYAEYGEGKEMLAVLCHLDVVPPGNLEKWETEPFKGEVRDGFLVGRGSQDDKGPAMAALYGFKALLDNDVNFNKRVRFIFGTDEENLWRCMDKYNEKEEKATMGFAPDAEFPLTYAEKGLLQVKLKGAGDATLALNCGGALNVVPGEAAYEGIDLEAVIKNLKAANFEYEEKNNGVTVLGKAIHSKDANQGTNALARLAMALAPLTENQAVQFIAKEVKEDAKAIGIFGELSDQMSGVLTFNVASLKVTAEESEIGIDIRIPVSADKEEVVAKLTALAQAYDLTYEEFDYLASLYVPLDSPLVKTLLAVYQEKTGDMSEPMSSGGATFARTMENCVAFGAVMPDSPITFHQENEKMSLRDIFGAMDIYAESIYRLCCE</sequence>
<dbReference type="GO" id="GO:0006526">
    <property type="term" value="P:L-arginine biosynthetic process"/>
    <property type="evidence" value="ECO:0007669"/>
    <property type="project" value="TreeGrafter"/>
</dbReference>
<organism evidence="10 11">
    <name type="scientific">Isobaculum melis</name>
    <dbReference type="NCBI Taxonomy" id="142588"/>
    <lineage>
        <taxon>Bacteria</taxon>
        <taxon>Bacillati</taxon>
        <taxon>Bacillota</taxon>
        <taxon>Bacilli</taxon>
        <taxon>Lactobacillales</taxon>
        <taxon>Carnobacteriaceae</taxon>
        <taxon>Isobaculum</taxon>
    </lineage>
</organism>
<dbReference type="STRING" id="142588.SAMN04488559_10685"/>
<keyword evidence="5" id="KW-0378">Hydrolase</keyword>
<dbReference type="AlphaFoldDB" id="A0A1H9S3W6"/>
<dbReference type="InterPro" id="IPR036264">
    <property type="entry name" value="Bact_exopeptidase_dim_dom"/>
</dbReference>
<evidence type="ECO:0000259" key="9">
    <source>
        <dbReference type="Pfam" id="PF07687"/>
    </source>
</evidence>
<dbReference type="PANTHER" id="PTHR43808">
    <property type="entry name" value="ACETYLORNITHINE DEACETYLASE"/>
    <property type="match status" value="1"/>
</dbReference>
<comment type="similarity">
    <text evidence="2">Belongs to the peptidase M20A family.</text>
</comment>
<evidence type="ECO:0000313" key="10">
    <source>
        <dbReference type="EMBL" id="SER79712.1"/>
    </source>
</evidence>
<dbReference type="Pfam" id="PF01546">
    <property type="entry name" value="Peptidase_M20"/>
    <property type="match status" value="1"/>
</dbReference>
<accession>A0A1H9S3W6</accession>
<dbReference type="OrthoDB" id="9761532at2"/>
<dbReference type="InterPro" id="IPR011650">
    <property type="entry name" value="Peptidase_M20_dimer"/>
</dbReference>
<dbReference type="RefSeq" id="WP_092651568.1">
    <property type="nucleotide sequence ID" value="NZ_FOHA01000006.1"/>
</dbReference>
<dbReference type="PANTHER" id="PTHR43808:SF31">
    <property type="entry name" value="N-ACETYL-L-CITRULLINE DEACETYLASE"/>
    <property type="match status" value="1"/>
</dbReference>
<proteinExistence type="inferred from homology"/>
<keyword evidence="4" id="KW-0479">Metal-binding</keyword>
<keyword evidence="3" id="KW-0645">Protease</keyword>
<gene>
    <name evidence="10" type="ORF">SAMN04488559_10685</name>
</gene>
<dbReference type="Proteomes" id="UP000198948">
    <property type="component" value="Unassembled WGS sequence"/>
</dbReference>
<comment type="cofactor">
    <cofactor evidence="1">
        <name>Zn(2+)</name>
        <dbReference type="ChEBI" id="CHEBI:29105"/>
    </cofactor>
</comment>
<evidence type="ECO:0000256" key="5">
    <source>
        <dbReference type="ARBA" id="ARBA00022801"/>
    </source>
</evidence>